<accession>A0A9K3D605</accession>
<gene>
    <name evidence="2" type="ORF">KIPB_010117</name>
</gene>
<feature type="compositionally biased region" description="Polar residues" evidence="1">
    <location>
        <begin position="310"/>
        <end position="319"/>
    </location>
</feature>
<comment type="caution">
    <text evidence="2">The sequence shown here is derived from an EMBL/GenBank/DDBJ whole genome shotgun (WGS) entry which is preliminary data.</text>
</comment>
<evidence type="ECO:0000313" key="2">
    <source>
        <dbReference type="EMBL" id="GIQ87964.1"/>
    </source>
</evidence>
<dbReference type="Proteomes" id="UP000265618">
    <property type="component" value="Unassembled WGS sequence"/>
</dbReference>
<feature type="non-terminal residue" evidence="2">
    <location>
        <position position="1"/>
    </location>
</feature>
<feature type="region of interest" description="Disordered" evidence="1">
    <location>
        <begin position="306"/>
        <end position="330"/>
    </location>
</feature>
<reference evidence="2 3" key="1">
    <citation type="journal article" date="2018" name="PLoS ONE">
        <title>The draft genome of Kipferlia bialata reveals reductive genome evolution in fornicate parasites.</title>
        <authorList>
            <person name="Tanifuji G."/>
            <person name="Takabayashi S."/>
            <person name="Kume K."/>
            <person name="Takagi M."/>
            <person name="Nakayama T."/>
            <person name="Kamikawa R."/>
            <person name="Inagaki Y."/>
            <person name="Hashimoto T."/>
        </authorList>
    </citation>
    <scope>NUCLEOTIDE SEQUENCE [LARGE SCALE GENOMIC DNA]</scope>
    <source>
        <strain evidence="2">NY0173</strain>
    </source>
</reference>
<dbReference type="EMBL" id="BDIP01003650">
    <property type="protein sequence ID" value="GIQ87964.1"/>
    <property type="molecule type" value="Genomic_DNA"/>
</dbReference>
<organism evidence="2 3">
    <name type="scientific">Kipferlia bialata</name>
    <dbReference type="NCBI Taxonomy" id="797122"/>
    <lineage>
        <taxon>Eukaryota</taxon>
        <taxon>Metamonada</taxon>
        <taxon>Carpediemonas-like organisms</taxon>
        <taxon>Kipferlia</taxon>
    </lineage>
</organism>
<keyword evidence="3" id="KW-1185">Reference proteome</keyword>
<sequence length="330" mass="35406">MEDIALDLGIHDDLLTSVSQISNAGYHVRTGPTGIRPSVSYSLDTSSLTGCVSLTFDTVVEDFVVFQYDATSTSAVVSECAVEEATQNVMDSITTSNYCGGSADATGLEPIGKSAWIVKCAHVARCGGAPYISEDDWYERCVGPIFTGPYPECEDGSAVKDTDNVLTEAAANYIISLRAKAATDDSSTVQPTVEPIILSNDVTDTRAKNYPPWPWAGYYSECSAASNAWATNSVDLGVNVLGVSATYNAAQDYSNTWGPSLWISDEDQPALFTLSEGTSTLGSSFYYAGSNDWEEDEMISNRFRIPPPGNNTVSETTYPLTDVDGTETLY</sequence>
<protein>
    <submittedName>
        <fullName evidence="2">Uncharacterized protein</fullName>
    </submittedName>
</protein>
<name>A0A9K3D605_9EUKA</name>
<proteinExistence type="predicted"/>
<evidence type="ECO:0000313" key="3">
    <source>
        <dbReference type="Proteomes" id="UP000265618"/>
    </source>
</evidence>
<evidence type="ECO:0000256" key="1">
    <source>
        <dbReference type="SAM" id="MobiDB-lite"/>
    </source>
</evidence>
<dbReference type="AlphaFoldDB" id="A0A9K3D605"/>